<proteinExistence type="predicted"/>
<sequence>MMTNPYAVELQKLKDAKKHIPKQIKDQWRTPDWLFYALNSLYGPFLVDLFSDGQNAKCSRYFMAEDNALQQNWKEALEDAKFEFLIDADCAGYDATDDLKTAKCFANPPYSPAKYIGKGRKNRIPLCGMRNIMAKAYEEHKAGCPSFWLLKSATSEDWWPNETASQIIHIKGRIAFEKPVWFRDEVVDRVESSAAFGASVAIFNGINDIQEPEAYISRDTLKLIGEPLAEINAERRAEWIASFDDL</sequence>
<dbReference type="EMBL" id="MG030346">
    <property type="protein sequence ID" value="ATW69845.1"/>
    <property type="molecule type" value="Genomic_DNA"/>
</dbReference>
<dbReference type="RefSeq" id="YP_009997980.1">
    <property type="nucleotide sequence ID" value="NC_052981.1"/>
</dbReference>
<organism evidence="1 2">
    <name type="scientific">Proteus phage PM87</name>
    <dbReference type="NCBI Taxonomy" id="2048007"/>
    <lineage>
        <taxon>Viruses</taxon>
        <taxon>Duplodnaviria</taxon>
        <taxon>Heunggongvirae</taxon>
        <taxon>Uroviricota</taxon>
        <taxon>Caudoviricetes</taxon>
        <taxon>Casjensviridae</taxon>
        <taxon>Lavrentievavirus</taxon>
        <taxon>Lavrentievavirus PM87</taxon>
    </lineage>
</organism>
<keyword evidence="1" id="KW-0808">Transferase</keyword>
<dbReference type="KEGG" id="vg:62680555"/>
<accession>A0A2H4PRB4</accession>
<protein>
    <submittedName>
        <fullName evidence="1">DNA methyltransferase</fullName>
    </submittedName>
</protein>
<keyword evidence="2" id="KW-1185">Reference proteome</keyword>
<dbReference type="GO" id="GO:0009307">
    <property type="term" value="P:DNA restriction-modification system"/>
    <property type="evidence" value="ECO:0007669"/>
    <property type="project" value="InterPro"/>
</dbReference>
<keyword evidence="1" id="KW-0489">Methyltransferase</keyword>
<evidence type="ECO:0000313" key="2">
    <source>
        <dbReference type="Proteomes" id="UP000241270"/>
    </source>
</evidence>
<evidence type="ECO:0000313" key="1">
    <source>
        <dbReference type="EMBL" id="ATW69845.1"/>
    </source>
</evidence>
<reference evidence="2" key="1">
    <citation type="submission" date="2017-10" db="EMBL/GenBank/DDBJ databases">
        <title>Isolation and characterization of a group of new proteus bacteriophages.</title>
        <authorList>
            <person name="Kozlova Y.N."/>
            <person name="Morozova V.V."/>
            <person name="Babkin I.V."/>
            <person name="Tikunova N.V."/>
            <person name="Bokovaya O.V."/>
            <person name="Shedko E.D."/>
        </authorList>
    </citation>
    <scope>NUCLEOTIDE SEQUENCE [LARGE SCALE GENOMIC DNA]</scope>
</reference>
<dbReference type="GeneID" id="62680555"/>
<dbReference type="Proteomes" id="UP000241270">
    <property type="component" value="Segment"/>
</dbReference>
<name>A0A2H4PRB4_9CAUD</name>
<dbReference type="InterPro" id="IPR008593">
    <property type="entry name" value="Dam_MeTrfase"/>
</dbReference>
<dbReference type="GO" id="GO:0009007">
    <property type="term" value="F:site-specific DNA-methyltransferase (adenine-specific) activity"/>
    <property type="evidence" value="ECO:0007669"/>
    <property type="project" value="InterPro"/>
</dbReference>
<dbReference type="GO" id="GO:0032259">
    <property type="term" value="P:methylation"/>
    <property type="evidence" value="ECO:0007669"/>
    <property type="project" value="UniProtKB-KW"/>
</dbReference>
<dbReference type="NCBIfam" id="TIGR01712">
    <property type="entry name" value="phage_N6A_met"/>
    <property type="match status" value="1"/>
</dbReference>
<dbReference type="GO" id="GO:0003677">
    <property type="term" value="F:DNA binding"/>
    <property type="evidence" value="ECO:0007669"/>
    <property type="project" value="InterPro"/>
</dbReference>
<dbReference type="Pfam" id="PF05869">
    <property type="entry name" value="Dam"/>
    <property type="match status" value="2"/>
</dbReference>